<dbReference type="PANTHER" id="PTHR34384">
    <property type="entry name" value="L-2,3-DIAMINOPROPANOATE--CITRATE LIGASE"/>
    <property type="match status" value="1"/>
</dbReference>
<name>A0A5C3L6K9_COPMA</name>
<evidence type="ECO:0000313" key="4">
    <source>
        <dbReference type="Proteomes" id="UP000307440"/>
    </source>
</evidence>
<dbReference type="GO" id="GO:0016881">
    <property type="term" value="F:acid-amino acid ligase activity"/>
    <property type="evidence" value="ECO:0007669"/>
    <property type="project" value="UniProtKB-ARBA"/>
</dbReference>
<keyword evidence="4" id="KW-1185">Reference proteome</keyword>
<dbReference type="OrthoDB" id="2117718at2759"/>
<protein>
    <recommendedName>
        <fullName evidence="5">Aerobactin siderophore biosynthesis IucA/IucC N-terminal domain-containing protein</fullName>
    </recommendedName>
</protein>
<dbReference type="GO" id="GO:0019290">
    <property type="term" value="P:siderophore biosynthetic process"/>
    <property type="evidence" value="ECO:0007669"/>
    <property type="project" value="InterPro"/>
</dbReference>
<dbReference type="Pfam" id="PF04183">
    <property type="entry name" value="IucA_IucC"/>
    <property type="match status" value="1"/>
</dbReference>
<evidence type="ECO:0000313" key="3">
    <source>
        <dbReference type="EMBL" id="TFK28163.1"/>
    </source>
</evidence>
<reference evidence="3 4" key="1">
    <citation type="journal article" date="2019" name="Nat. Ecol. Evol.">
        <title>Megaphylogeny resolves global patterns of mushroom evolution.</title>
        <authorList>
            <person name="Varga T."/>
            <person name="Krizsan K."/>
            <person name="Foldi C."/>
            <person name="Dima B."/>
            <person name="Sanchez-Garcia M."/>
            <person name="Sanchez-Ramirez S."/>
            <person name="Szollosi G.J."/>
            <person name="Szarkandi J.G."/>
            <person name="Papp V."/>
            <person name="Albert L."/>
            <person name="Andreopoulos W."/>
            <person name="Angelini C."/>
            <person name="Antonin V."/>
            <person name="Barry K.W."/>
            <person name="Bougher N.L."/>
            <person name="Buchanan P."/>
            <person name="Buyck B."/>
            <person name="Bense V."/>
            <person name="Catcheside P."/>
            <person name="Chovatia M."/>
            <person name="Cooper J."/>
            <person name="Damon W."/>
            <person name="Desjardin D."/>
            <person name="Finy P."/>
            <person name="Geml J."/>
            <person name="Haridas S."/>
            <person name="Hughes K."/>
            <person name="Justo A."/>
            <person name="Karasinski D."/>
            <person name="Kautmanova I."/>
            <person name="Kiss B."/>
            <person name="Kocsube S."/>
            <person name="Kotiranta H."/>
            <person name="LaButti K.M."/>
            <person name="Lechner B.E."/>
            <person name="Liimatainen K."/>
            <person name="Lipzen A."/>
            <person name="Lukacs Z."/>
            <person name="Mihaltcheva S."/>
            <person name="Morgado L.N."/>
            <person name="Niskanen T."/>
            <person name="Noordeloos M.E."/>
            <person name="Ohm R.A."/>
            <person name="Ortiz-Santana B."/>
            <person name="Ovrebo C."/>
            <person name="Racz N."/>
            <person name="Riley R."/>
            <person name="Savchenko A."/>
            <person name="Shiryaev A."/>
            <person name="Soop K."/>
            <person name="Spirin V."/>
            <person name="Szebenyi C."/>
            <person name="Tomsovsky M."/>
            <person name="Tulloss R.E."/>
            <person name="Uehling J."/>
            <person name="Grigoriev I.V."/>
            <person name="Vagvolgyi C."/>
            <person name="Papp T."/>
            <person name="Martin F.M."/>
            <person name="Miettinen O."/>
            <person name="Hibbett D.S."/>
            <person name="Nagy L.G."/>
        </authorList>
    </citation>
    <scope>NUCLEOTIDE SEQUENCE [LARGE SCALE GENOMIC DNA]</scope>
    <source>
        <strain evidence="3 4">CBS 121175</strain>
    </source>
</reference>
<dbReference type="STRING" id="230819.A0A5C3L6K9"/>
<evidence type="ECO:0000259" key="1">
    <source>
        <dbReference type="Pfam" id="PF04183"/>
    </source>
</evidence>
<dbReference type="InterPro" id="IPR022770">
    <property type="entry name" value="IucA/IucC-like_C"/>
</dbReference>
<feature type="domain" description="Aerobactin siderophore biosynthesis IucA/IucC N-terminal" evidence="1">
    <location>
        <begin position="197"/>
        <end position="407"/>
    </location>
</feature>
<sequence length="619" mass="69303">MSSGSGLLPEKHAAFAVLSRLISCLVTEALMPAFYVPVSSSKFSPGVMIIMSLNHSKGNGRPSPPFGPDHIFAIIPLRTRPVLKQATDIGTPIGLVDPLDMTPYIYECVKKGAECGSGDETSERLLSLLNTPTWQLASCSLRQTEDPALIWHKFANSVGIKDPMKATIATELLNSMKYQYKAYLNPPPCPTLQSSSIEWEQSLVAGHPTHPMHRARLLPLGSIDYDWYRPLIRFVQVPKNRLDIRGAFKGISNSVAKSAAAKSGIELDCSSYVYMPVHELQVPNIKKLFGDLKILPPQVHLKAMAQSSIRTVILPELPGHALKLSVGVKISSALRTISHFTADFGPRFSDIVPKLAIDHSILVVETEPSSAVIRHEDPEVQKHFTAVIRNEYEPKPTENVIVIAALLETDHSNTPTGVPAVVHVFGLDTERKRVEFLDRYIELSCKAVLPALVQNGVAFEAHAQNMLLRVDKSTRQIIGFVLRDLGGLRIHPPTLRKSTGIDFQFLPKHCIATETLQQIYPKFYHTYVHNHIQRLIRLLDLHSSGIGWEILRRHMNAAIPPDHELKKLWLSPSSHAVESKCFMRMRIQDSYRDNIYHPHPNLIQYCPDKKLGRRRESML</sequence>
<dbReference type="InterPro" id="IPR007310">
    <property type="entry name" value="Aerobactin_biosyn_IucA/IucC_N"/>
</dbReference>
<dbReference type="Gene3D" id="1.10.510.40">
    <property type="match status" value="1"/>
</dbReference>
<feature type="domain" description="Aerobactin siderophore biosynthesis IucA/IucC-like C-terminal" evidence="2">
    <location>
        <begin position="435"/>
        <end position="587"/>
    </location>
</feature>
<proteinExistence type="predicted"/>
<dbReference type="EMBL" id="ML210158">
    <property type="protein sequence ID" value="TFK28163.1"/>
    <property type="molecule type" value="Genomic_DNA"/>
</dbReference>
<dbReference type="InterPro" id="IPR037455">
    <property type="entry name" value="LucA/IucC-like"/>
</dbReference>
<dbReference type="PANTHER" id="PTHR34384:SF5">
    <property type="entry name" value="L-2,3-DIAMINOPROPANOATE--CITRATE LIGASE"/>
    <property type="match status" value="1"/>
</dbReference>
<dbReference type="AlphaFoldDB" id="A0A5C3L6K9"/>
<evidence type="ECO:0000259" key="2">
    <source>
        <dbReference type="Pfam" id="PF06276"/>
    </source>
</evidence>
<organism evidence="3 4">
    <name type="scientific">Coprinopsis marcescibilis</name>
    <name type="common">Agaric fungus</name>
    <name type="synonym">Psathyrella marcescibilis</name>
    <dbReference type="NCBI Taxonomy" id="230819"/>
    <lineage>
        <taxon>Eukaryota</taxon>
        <taxon>Fungi</taxon>
        <taxon>Dikarya</taxon>
        <taxon>Basidiomycota</taxon>
        <taxon>Agaricomycotina</taxon>
        <taxon>Agaricomycetes</taxon>
        <taxon>Agaricomycetidae</taxon>
        <taxon>Agaricales</taxon>
        <taxon>Agaricineae</taxon>
        <taxon>Psathyrellaceae</taxon>
        <taxon>Coprinopsis</taxon>
    </lineage>
</organism>
<dbReference type="Proteomes" id="UP000307440">
    <property type="component" value="Unassembled WGS sequence"/>
</dbReference>
<gene>
    <name evidence="3" type="ORF">FA15DRAFT_665648</name>
</gene>
<dbReference type="Pfam" id="PF06276">
    <property type="entry name" value="FhuF"/>
    <property type="match status" value="1"/>
</dbReference>
<accession>A0A5C3L6K9</accession>
<evidence type="ECO:0008006" key="5">
    <source>
        <dbReference type="Google" id="ProtNLM"/>
    </source>
</evidence>